<dbReference type="InterPro" id="IPR014755">
    <property type="entry name" value="Cu-Rt/internalin_Ig-like"/>
</dbReference>
<accession>A0A2P8HTI4</accession>
<evidence type="ECO:0000256" key="1">
    <source>
        <dbReference type="ARBA" id="ARBA00022729"/>
    </source>
</evidence>
<keyword evidence="3" id="KW-1185">Reference proteome</keyword>
<gene>
    <name evidence="2" type="ORF">CLV51_101870</name>
</gene>
<evidence type="ECO:0000313" key="3">
    <source>
        <dbReference type="Proteomes" id="UP000240971"/>
    </source>
</evidence>
<keyword evidence="1" id="KW-0732">Signal</keyword>
<dbReference type="Proteomes" id="UP000240971">
    <property type="component" value="Unassembled WGS sequence"/>
</dbReference>
<reference evidence="2 3" key="1">
    <citation type="submission" date="2018-03" db="EMBL/GenBank/DDBJ databases">
        <title>Genomic Encyclopedia of Archaeal and Bacterial Type Strains, Phase II (KMG-II): from individual species to whole genera.</title>
        <authorList>
            <person name="Goeker M."/>
        </authorList>
    </citation>
    <scope>NUCLEOTIDE SEQUENCE [LARGE SCALE GENOMIC DNA]</scope>
    <source>
        <strain evidence="2 3">DSM 24859</strain>
    </source>
</reference>
<dbReference type="Gene3D" id="2.60.40.1220">
    <property type="match status" value="1"/>
</dbReference>
<dbReference type="SUPFAM" id="SSF74853">
    <property type="entry name" value="Lamin A/C globular tail domain"/>
    <property type="match status" value="1"/>
</dbReference>
<name>A0A2P8HTI4_CHINA</name>
<dbReference type="Gene3D" id="2.60.40.4070">
    <property type="match status" value="1"/>
</dbReference>
<dbReference type="InterPro" id="IPR036415">
    <property type="entry name" value="Lamin_tail_dom_sf"/>
</dbReference>
<protein>
    <submittedName>
        <fullName evidence="2">Lamin tail-like protein</fullName>
    </submittedName>
</protein>
<comment type="caution">
    <text evidence="2">The sequence shown here is derived from an EMBL/GenBank/DDBJ whole genome shotgun (WGS) entry which is preliminary data.</text>
</comment>
<proteinExistence type="predicted"/>
<dbReference type="AlphaFoldDB" id="A0A2P8HTI4"/>
<dbReference type="EMBL" id="PYAW01000001">
    <property type="protein sequence ID" value="PSL49536.1"/>
    <property type="molecule type" value="Genomic_DNA"/>
</dbReference>
<sequence>MRVPIVCTCLLLQVLAGYSQVPAIYDVIIQEIMPKPSPVAGLPPYEYIELRNVSAAPVQLQNWHLVVNKRDVLLPTCLLQPDSLLLLCPIAAVSSYNIPNIRGLDRFPALPDDSGLVVLYDQNKKVMHAIAYNQSWYGNSRLSKGGYSLEMINAAFPCSGKINWCASPAPASGTPGKPNAAAAATTDDTRPDLLYAVVTDSMHVLLQFSKTLDSTLAADPARYQVNGGINVAAVVVVPPLFNLVQLQLSAAIQSQQVYTLDTRGLADCKGLESGIKTAVTLGLPQQPAVFDVVLNELLFYPPAGVPEFIELYNRSNKVIDLQQLRICARKQDGSLGTVKNIAPAGRLLMPGKLVALTTDAALLCSHYTCKARENIQEVNSLPSMPMAEGQLVLLRSDSTVIDELHYTDGQHFPLASALQGISLERLNTELPTSNGDNWHSAAATAGYATPGWPNSQQWPQEGEQTTITVMPAVFSPDGDGIADLAQLTWQLPAPGCVANVTIFDAQGKPVRFLARNILLGNTGYLRWDGSGENAVVLPSGIYIFFIEIFNLKGHVKRWKRTVVMARKLN</sequence>
<organism evidence="2 3">
    <name type="scientific">Chitinophaga niastensis</name>
    <dbReference type="NCBI Taxonomy" id="536980"/>
    <lineage>
        <taxon>Bacteria</taxon>
        <taxon>Pseudomonadati</taxon>
        <taxon>Bacteroidota</taxon>
        <taxon>Chitinophagia</taxon>
        <taxon>Chitinophagales</taxon>
        <taxon>Chitinophagaceae</taxon>
        <taxon>Chitinophaga</taxon>
    </lineage>
</organism>
<evidence type="ECO:0000313" key="2">
    <source>
        <dbReference type="EMBL" id="PSL49536.1"/>
    </source>
</evidence>
<dbReference type="OrthoDB" id="9758406at2"/>
<dbReference type="RefSeq" id="WP_106526765.1">
    <property type="nucleotide sequence ID" value="NZ_PYAW01000001.1"/>
</dbReference>